<evidence type="ECO:0000256" key="1">
    <source>
        <dbReference type="SAM" id="SignalP"/>
    </source>
</evidence>
<proteinExistence type="predicted"/>
<dbReference type="PANTHER" id="PTHR10587">
    <property type="entry name" value="GLYCOSYL TRANSFERASE-RELATED"/>
    <property type="match status" value="1"/>
</dbReference>
<dbReference type="PANTHER" id="PTHR10587:SF125">
    <property type="entry name" value="POLYSACCHARIDE DEACETYLASE YHEN-RELATED"/>
    <property type="match status" value="1"/>
</dbReference>
<feature type="domain" description="NodB homology" evidence="2">
    <location>
        <begin position="103"/>
        <end position="294"/>
    </location>
</feature>
<protein>
    <submittedName>
        <fullName evidence="3">Polysaccharide deacetylase</fullName>
    </submittedName>
</protein>
<dbReference type="SUPFAM" id="SSF88713">
    <property type="entry name" value="Glycoside hydrolase/deacetylase"/>
    <property type="match status" value="1"/>
</dbReference>
<dbReference type="EMBL" id="DVMO01000152">
    <property type="protein sequence ID" value="HIU28656.1"/>
    <property type="molecule type" value="Genomic_DNA"/>
</dbReference>
<dbReference type="CDD" id="cd10944">
    <property type="entry name" value="CE4_SmPgdA_like"/>
    <property type="match status" value="1"/>
</dbReference>
<accession>A0A9D1L9A5</accession>
<evidence type="ECO:0000259" key="2">
    <source>
        <dbReference type="PROSITE" id="PS51677"/>
    </source>
</evidence>
<dbReference type="PROSITE" id="PS51677">
    <property type="entry name" value="NODB"/>
    <property type="match status" value="1"/>
</dbReference>
<dbReference type="GO" id="GO:0016810">
    <property type="term" value="F:hydrolase activity, acting on carbon-nitrogen (but not peptide) bonds"/>
    <property type="evidence" value="ECO:0007669"/>
    <property type="project" value="InterPro"/>
</dbReference>
<dbReference type="Gene3D" id="3.20.20.370">
    <property type="entry name" value="Glycoside hydrolase/deacetylase"/>
    <property type="match status" value="1"/>
</dbReference>
<reference evidence="3" key="1">
    <citation type="submission" date="2020-10" db="EMBL/GenBank/DDBJ databases">
        <authorList>
            <person name="Gilroy R."/>
        </authorList>
    </citation>
    <scope>NUCLEOTIDE SEQUENCE</scope>
    <source>
        <strain evidence="3">11300</strain>
    </source>
</reference>
<feature type="chain" id="PRO_5039307481" evidence="1">
    <location>
        <begin position="29"/>
        <end position="306"/>
    </location>
</feature>
<feature type="signal peptide" evidence="1">
    <location>
        <begin position="1"/>
        <end position="28"/>
    </location>
</feature>
<dbReference type="Proteomes" id="UP000824091">
    <property type="component" value="Unassembled WGS sequence"/>
</dbReference>
<evidence type="ECO:0000313" key="4">
    <source>
        <dbReference type="Proteomes" id="UP000824091"/>
    </source>
</evidence>
<dbReference type="InterPro" id="IPR011330">
    <property type="entry name" value="Glyco_hydro/deAcase_b/a-brl"/>
</dbReference>
<reference evidence="3" key="2">
    <citation type="journal article" date="2021" name="PeerJ">
        <title>Extensive microbial diversity within the chicken gut microbiome revealed by metagenomics and culture.</title>
        <authorList>
            <person name="Gilroy R."/>
            <person name="Ravi A."/>
            <person name="Getino M."/>
            <person name="Pursley I."/>
            <person name="Horton D.L."/>
            <person name="Alikhan N.F."/>
            <person name="Baker D."/>
            <person name="Gharbi K."/>
            <person name="Hall N."/>
            <person name="Watson M."/>
            <person name="Adriaenssens E.M."/>
            <person name="Foster-Nyarko E."/>
            <person name="Jarju S."/>
            <person name="Secka A."/>
            <person name="Antonio M."/>
            <person name="Oren A."/>
            <person name="Chaudhuri R.R."/>
            <person name="La Ragione R."/>
            <person name="Hildebrand F."/>
            <person name="Pallen M.J."/>
        </authorList>
    </citation>
    <scope>NUCLEOTIDE SEQUENCE</scope>
    <source>
        <strain evidence="3">11300</strain>
    </source>
</reference>
<keyword evidence="1" id="KW-0732">Signal</keyword>
<evidence type="ECO:0000313" key="3">
    <source>
        <dbReference type="EMBL" id="HIU28656.1"/>
    </source>
</evidence>
<dbReference type="InterPro" id="IPR050248">
    <property type="entry name" value="Polysacc_deacetylase_ArnD"/>
</dbReference>
<name>A0A9D1L9A5_9FIRM</name>
<sequence length="306" mass="34366">MRFNRKRQKIRPLTILLAVAMAVSAVSAVYFGTAALSKKPEKKSSMADDLISAIDTGGIDKDEYGNMVKFFDSLSKEQSFEYKDKYKNLYVDNDFKFKDPQKKTAYLTFDDGPDETVTPQVLDILKKYGIKGTFFTIHNGSKKADQLYKRIVDEGHTIAAHSYTHDYEKIYQSVDSFLEDFSKISDHIEKVTGVKPELFRFPGGSINYFNAGVYRQIIGEMIRRGYVYYDWNVSAEDAVRAGVSAGDIKRYALAGSSNMNKKIVLMHDGAGHKNTAEALPGIIEGLKAQGYEFAPLTKDVMPVVFS</sequence>
<comment type="caution">
    <text evidence="3">The sequence shown here is derived from an EMBL/GenBank/DDBJ whole genome shotgun (WGS) entry which is preliminary data.</text>
</comment>
<dbReference type="AlphaFoldDB" id="A0A9D1L9A5"/>
<dbReference type="Pfam" id="PF01522">
    <property type="entry name" value="Polysacc_deac_1"/>
    <property type="match status" value="1"/>
</dbReference>
<organism evidence="3 4">
    <name type="scientific">Candidatus Fimisoma avicola</name>
    <dbReference type="NCBI Taxonomy" id="2840826"/>
    <lineage>
        <taxon>Bacteria</taxon>
        <taxon>Bacillati</taxon>
        <taxon>Bacillota</taxon>
        <taxon>Clostridia</taxon>
        <taxon>Eubacteriales</taxon>
        <taxon>Candidatus Fimisoma</taxon>
    </lineage>
</organism>
<dbReference type="GO" id="GO:0005975">
    <property type="term" value="P:carbohydrate metabolic process"/>
    <property type="evidence" value="ECO:0007669"/>
    <property type="project" value="InterPro"/>
</dbReference>
<gene>
    <name evidence="3" type="ORF">IAD16_09835</name>
</gene>
<dbReference type="InterPro" id="IPR002509">
    <property type="entry name" value="NODB_dom"/>
</dbReference>